<dbReference type="InterPro" id="IPR041033">
    <property type="entry name" value="SpaA_PFL_dom_1"/>
</dbReference>
<dbReference type="Gene3D" id="2.60.40.10">
    <property type="entry name" value="Immunoglobulins"/>
    <property type="match status" value="1"/>
</dbReference>
<keyword evidence="2" id="KW-1133">Transmembrane helix</keyword>
<comment type="caution">
    <text evidence="4">The sequence shown here is derived from an EMBL/GenBank/DDBJ whole genome shotgun (WGS) entry which is preliminary data.</text>
</comment>
<dbReference type="Proteomes" id="UP000075041">
    <property type="component" value="Unassembled WGS sequence"/>
</dbReference>
<dbReference type="InterPro" id="IPR042229">
    <property type="entry name" value="Listeria/Bacterioides_rpt_sf"/>
</dbReference>
<feature type="transmembrane region" description="Helical" evidence="2">
    <location>
        <begin position="20"/>
        <end position="41"/>
    </location>
</feature>
<name>A0A822VM23_STRSU</name>
<sequence>MQNNFKFKRLSLWQKKYRKFVNFVAVVVVFVTTYALILPALTLDQDKVNQTSGINTGLEQLPSDSSSILETSTEAGIKAVVEPHQTEASTQVESPVSVSADESSKNIFDQERITEPTTMVYSSHDYELTAEFDATAQFPKGVELIVRELDSQSEEYQAHYEKTKENLGVKNLVYARFFDIHFSYRGQEVEPAAPVKIKIINKELVRRPDDSKLKIVHFEENSQIEFLEAETKENEQQISEISFDASHFSVYGDVLANYYTVKFTYIDTAGQEQIITSLIDKTVGTTLGSLPEAPFKNGYVFSHWINKATGERIDENTVITGDLTAEAVFNNINIYTIDVTYFYHNVSKNQDITIDKETVQLEVSDTPYQLTPPASTEVSNKEDPSLPAVAIYYPEKPILEFTGDKLEELDLADGVDDNRISERVKFVPYNAEYEVVYKLKNLTGSGYSDIQTVPTRGVLGSTVTPQILTYSYADFERVDTQKIDSASGQKMYVYYTRKNFTLSYNSNGGSNVSQQSGLYDSRIKISTTTPTKEGYTFEGWYDNPDLTGSKITNFLTLKKDTTLYAKWTPNSVAYTVVYYKQQYDNATGTIKWVYDSAKEATAKVGTTVSATNAPTIPTNLPYHEVDATENATSTVEIAADGSSILPVYYKLKRYTFVFNLNGPAYWDTGRIRINNVTYNLSNYTIPNVVLGQDISSLWPSSSEEVYDEYGNYFFDYWRESRSKTKRFEVTPDLLNLASENNLIFQTAVWINSGTRASVEYWLQSADDPNLYVLSNKYSQSFIRTGGLTAKEIFGYIYQGNYTPPGYQASQTRGNPYVYRFYYNRTNYKIDYYFNGSRLRTIERLPFERNINDSTYNYIPERPNNVDPDYTWGGWYADADLTAPYSFSTMPANNLVLYAKWIAPKFKITFDINGGNGTSPPDQSVEKYKYAKAPADPTREHYNFLGWYTEDGKLYSWSDQVTKDVKLTAKWELKPLTYTVRYLEAGTNTQLAADKVITSPALVLNQVITEKALGITGYRPDKSSQSINLNFSENEITFYYSPKVKEVVYTVKYVLKDNPAIEVAPTVTRKVDGSIIRAKETAADVNKQHLQSQSGVTAEMLEMDYYPTVNTQSLILTSNDANNVIVFEYVGFDTQTFTVNYLDMDGKKIDGQEPLVVYRKKPGSFVVDHKTINGYTYDHSLDSENAADKTVYRVSKGGHITIDLYYKKNLALTALDKSKVYDGTALSSSGLSDLNPSYSSELKTGDKLVAISYDGSQTNAGSSATTPKLANISNASGADRTNFYHITYQAGNLRVDQQPVVVVINGEKKSKIYDGKAEAVGYKVMEIRDTSGLYKETDIHFNGSSSEQSVKKKDAGIYPLLLNNRFTNTNQNFQVDFLISDGELRIDRRQLTITSDSASKDYDGSELRADNITISAPTGVGYSGFVEGEGLVPTFLGGPTEPGFMPNYFTYQPKDGTNLANYELDIQFGQLKVKEVIKIQKTDLTWKALSGGKFELTKWDGLNWAQVNGAQEFAITSTDGSNIPVGLEPGRYRLQELAAPDGFIVLDSYIYFSIKEIFNEDKTSSFYTVSLSDEAGKDASPERATLTKVSGDASHRIQVANEQGKALPSTGGDGQKWFILSGLVLIAISYLMHLFVQRRR</sequence>
<gene>
    <name evidence="4" type="primary">inlA_2</name>
    <name evidence="4" type="ORF">ERS132356_01321</name>
</gene>
<comment type="subcellular location">
    <subcellularLocation>
        <location evidence="1">Cell envelope</location>
    </subcellularLocation>
</comment>
<dbReference type="RefSeq" id="WP_023369534.1">
    <property type="nucleotide sequence ID" value="NZ_CECR01000010.1"/>
</dbReference>
<evidence type="ECO:0000313" key="5">
    <source>
        <dbReference type="Proteomes" id="UP000075041"/>
    </source>
</evidence>
<evidence type="ECO:0000256" key="2">
    <source>
        <dbReference type="SAM" id="Phobius"/>
    </source>
</evidence>
<dbReference type="Pfam" id="PF17802">
    <property type="entry name" value="SpaA"/>
    <property type="match status" value="1"/>
</dbReference>
<dbReference type="InterPro" id="IPR013783">
    <property type="entry name" value="Ig-like_fold"/>
</dbReference>
<evidence type="ECO:0000313" key="4">
    <source>
        <dbReference type="EMBL" id="CYU07910.1"/>
    </source>
</evidence>
<accession>A0A822VM23</accession>
<dbReference type="NCBIfam" id="TIGR01167">
    <property type="entry name" value="LPXTG_anchor"/>
    <property type="match status" value="1"/>
</dbReference>
<dbReference type="GO" id="GO:0030313">
    <property type="term" value="C:cell envelope"/>
    <property type="evidence" value="ECO:0007669"/>
    <property type="project" value="UniProtKB-SubCell"/>
</dbReference>
<proteinExistence type="predicted"/>
<feature type="transmembrane region" description="Helical" evidence="2">
    <location>
        <begin position="1616"/>
        <end position="1635"/>
    </location>
</feature>
<dbReference type="NCBIfam" id="TIGR02543">
    <property type="entry name" value="List_Bact_rpt"/>
    <property type="match status" value="3"/>
</dbReference>
<keyword evidence="2" id="KW-0812">Transmembrane</keyword>
<feature type="domain" description="SpaA-like prealbumin fold" evidence="3">
    <location>
        <begin position="1476"/>
        <end position="1555"/>
    </location>
</feature>
<dbReference type="Pfam" id="PF09479">
    <property type="entry name" value="Flg_new"/>
    <property type="match status" value="4"/>
</dbReference>
<dbReference type="InterPro" id="IPR013378">
    <property type="entry name" value="InlB-like_B-rpt"/>
</dbReference>
<dbReference type="Gene3D" id="2.60.40.4270">
    <property type="entry name" value="Listeria-Bacteroides repeat domain"/>
    <property type="match status" value="3"/>
</dbReference>
<evidence type="ECO:0000259" key="3">
    <source>
        <dbReference type="Pfam" id="PF17802"/>
    </source>
</evidence>
<reference evidence="4 5" key="1">
    <citation type="submission" date="2016-02" db="EMBL/GenBank/DDBJ databases">
        <authorList>
            <consortium name="Pathogen Informatics"/>
        </authorList>
    </citation>
    <scope>NUCLEOTIDE SEQUENCE [LARGE SCALE GENOMIC DNA]</scope>
    <source>
        <strain evidence="4 5">LOLA-SS005</strain>
    </source>
</reference>
<evidence type="ECO:0000256" key="1">
    <source>
        <dbReference type="ARBA" id="ARBA00004196"/>
    </source>
</evidence>
<dbReference type="EMBL" id="FIFJ01000015">
    <property type="protein sequence ID" value="CYU07910.1"/>
    <property type="molecule type" value="Genomic_DNA"/>
</dbReference>
<protein>
    <submittedName>
        <fullName evidence="4">Ribonucleases G and E</fullName>
    </submittedName>
</protein>
<keyword evidence="2" id="KW-0472">Membrane</keyword>
<organism evidence="4 5">
    <name type="scientific">Streptococcus suis</name>
    <dbReference type="NCBI Taxonomy" id="1307"/>
    <lineage>
        <taxon>Bacteria</taxon>
        <taxon>Bacillati</taxon>
        <taxon>Bacillota</taxon>
        <taxon>Bacilli</taxon>
        <taxon>Lactobacillales</taxon>
        <taxon>Streptococcaceae</taxon>
        <taxon>Streptococcus</taxon>
    </lineage>
</organism>